<evidence type="ECO:0000256" key="3">
    <source>
        <dbReference type="ARBA" id="ARBA00023052"/>
    </source>
</evidence>
<gene>
    <name evidence="5" type="primary">pdhB</name>
    <name evidence="6" type="ORF">CLCOS_32760</name>
    <name evidence="5" type="ORF">WX73_01304</name>
</gene>
<dbReference type="Pfam" id="PF02779">
    <property type="entry name" value="Transket_pyr"/>
    <property type="match status" value="1"/>
</dbReference>
<organism evidence="5 7">
    <name type="scientific">Clostridium coskatii</name>
    <dbReference type="NCBI Taxonomy" id="1705578"/>
    <lineage>
        <taxon>Bacteria</taxon>
        <taxon>Bacillati</taxon>
        <taxon>Bacillota</taxon>
        <taxon>Clostridia</taxon>
        <taxon>Eubacteriales</taxon>
        <taxon>Clostridiaceae</taxon>
        <taxon>Clostridium</taxon>
    </lineage>
</organism>
<comment type="caution">
    <text evidence="5">The sequence shown here is derived from an EMBL/GenBank/DDBJ whole genome shotgun (WGS) entry which is preliminary data.</text>
</comment>
<keyword evidence="2 5" id="KW-0560">Oxidoreductase</keyword>
<dbReference type="RefSeq" id="WP_063599829.1">
    <property type="nucleotide sequence ID" value="NZ_LITQ01000001.1"/>
</dbReference>
<reference evidence="6 8" key="2">
    <citation type="journal article" date="2016" name="Front. Microbiol.">
        <title>Industrial Acetogenic Biocatalysts: A Comparative Metabolic and Genomic Analysis.</title>
        <authorList>
            <person name="Bengelsdorf F."/>
            <person name="Poehlein A."/>
            <person name="Sonja S."/>
            <person name="Erz C."/>
            <person name="Hummel T."/>
            <person name="Hoffmeister S."/>
            <person name="Daniel R."/>
            <person name="Durre P."/>
        </authorList>
    </citation>
    <scope>NUCLEOTIDE SEQUENCE [LARGE SCALE GENOMIC DNA]</scope>
    <source>
        <strain evidence="6 8">PTA-10522</strain>
    </source>
</reference>
<dbReference type="Pfam" id="PF02780">
    <property type="entry name" value="Transketolase_C"/>
    <property type="match status" value="1"/>
</dbReference>
<dbReference type="GO" id="GO:0004739">
    <property type="term" value="F:pyruvate dehydrogenase (acetyl-transferring) activity"/>
    <property type="evidence" value="ECO:0007669"/>
    <property type="project" value="UniProtKB-EC"/>
</dbReference>
<dbReference type="Gene3D" id="3.40.50.970">
    <property type="match status" value="1"/>
</dbReference>
<dbReference type="EC" id="1.2.4.1" evidence="5"/>
<dbReference type="PATRIC" id="fig|1705578.3.peg.120"/>
<feature type="domain" description="Transketolase-like pyrimidine-binding" evidence="4">
    <location>
        <begin position="4"/>
        <end position="179"/>
    </location>
</feature>
<dbReference type="NCBIfam" id="NF006667">
    <property type="entry name" value="PRK09212.1"/>
    <property type="match status" value="1"/>
</dbReference>
<proteinExistence type="predicted"/>
<evidence type="ECO:0000313" key="6">
    <source>
        <dbReference type="EMBL" id="OBR91636.1"/>
    </source>
</evidence>
<dbReference type="CDD" id="cd07036">
    <property type="entry name" value="TPP_PYR_E1-PDHc-beta_like"/>
    <property type="match status" value="1"/>
</dbReference>
<dbReference type="AlphaFoldDB" id="A0A166UGG4"/>
<dbReference type="PANTHER" id="PTHR43257:SF2">
    <property type="entry name" value="PYRUVATE DEHYDROGENASE E1 COMPONENT SUBUNIT BETA"/>
    <property type="match status" value="1"/>
</dbReference>
<dbReference type="Proteomes" id="UP000093694">
    <property type="component" value="Unassembled WGS sequence"/>
</dbReference>
<evidence type="ECO:0000313" key="8">
    <source>
        <dbReference type="Proteomes" id="UP000093694"/>
    </source>
</evidence>
<evidence type="ECO:0000259" key="4">
    <source>
        <dbReference type="SMART" id="SM00861"/>
    </source>
</evidence>
<keyword evidence="3" id="KW-0786">Thiamine pyrophosphate</keyword>
<dbReference type="InterPro" id="IPR033248">
    <property type="entry name" value="Transketolase_C"/>
</dbReference>
<dbReference type="Gene3D" id="3.40.50.920">
    <property type="match status" value="1"/>
</dbReference>
<reference evidence="5 7" key="1">
    <citation type="journal article" date="2015" name="Biotechnol. Bioeng.">
        <title>Genome sequence and phenotypic characterization of Caulobacter segnis.</title>
        <authorList>
            <person name="Patel S."/>
            <person name="Fletcher B."/>
            <person name="Scott D.C."/>
            <person name="Ely B."/>
        </authorList>
    </citation>
    <scope>NUCLEOTIDE SEQUENCE [LARGE SCALE GENOMIC DNA]</scope>
    <source>
        <strain evidence="5 7">PS02</strain>
    </source>
</reference>
<dbReference type="EMBL" id="LITQ01000001">
    <property type="protein sequence ID" value="OAA94896.1"/>
    <property type="molecule type" value="Genomic_DNA"/>
</dbReference>
<evidence type="ECO:0000313" key="7">
    <source>
        <dbReference type="Proteomes" id="UP000077384"/>
    </source>
</evidence>
<evidence type="ECO:0000256" key="1">
    <source>
        <dbReference type="ARBA" id="ARBA00001964"/>
    </source>
</evidence>
<dbReference type="InterPro" id="IPR009014">
    <property type="entry name" value="Transketo_C/PFOR_II"/>
</dbReference>
<dbReference type="InterPro" id="IPR005475">
    <property type="entry name" value="Transketolase-like_Pyr-bd"/>
</dbReference>
<comment type="cofactor">
    <cofactor evidence="1">
        <name>thiamine diphosphate</name>
        <dbReference type="ChEBI" id="CHEBI:58937"/>
    </cofactor>
</comment>
<protein>
    <submittedName>
        <fullName evidence="5">Pyruvate dehydrogenase E1 component subunit beta</fullName>
        <ecNumber evidence="5">1.2.4.1</ecNumber>
    </submittedName>
</protein>
<dbReference type="FunFam" id="3.40.50.970:FF:000001">
    <property type="entry name" value="Pyruvate dehydrogenase E1 beta subunit"/>
    <property type="match status" value="1"/>
</dbReference>
<accession>A0A166UGG4</accession>
<dbReference type="SUPFAM" id="SSF52922">
    <property type="entry name" value="TK C-terminal domain-like"/>
    <property type="match status" value="1"/>
</dbReference>
<dbReference type="SMART" id="SM00861">
    <property type="entry name" value="Transket_pyr"/>
    <property type="match status" value="1"/>
</dbReference>
<keyword evidence="5" id="KW-0670">Pyruvate</keyword>
<dbReference type="Proteomes" id="UP000077384">
    <property type="component" value="Unassembled WGS sequence"/>
</dbReference>
<keyword evidence="8" id="KW-1185">Reference proteome</keyword>
<name>A0A166UGG4_9CLOT</name>
<dbReference type="FunFam" id="3.40.50.920:FF:000001">
    <property type="entry name" value="Pyruvate dehydrogenase E1 beta subunit"/>
    <property type="match status" value="1"/>
</dbReference>
<dbReference type="EMBL" id="LROR01000067">
    <property type="protein sequence ID" value="OBR91636.1"/>
    <property type="molecule type" value="Genomic_DNA"/>
</dbReference>
<evidence type="ECO:0000256" key="2">
    <source>
        <dbReference type="ARBA" id="ARBA00023002"/>
    </source>
</evidence>
<dbReference type="PANTHER" id="PTHR43257">
    <property type="entry name" value="PYRUVATE DEHYDROGENASE E1 COMPONENT BETA SUBUNIT"/>
    <property type="match status" value="1"/>
</dbReference>
<evidence type="ECO:0000313" key="5">
    <source>
        <dbReference type="EMBL" id="OAA94896.1"/>
    </source>
</evidence>
<sequence length="323" mass="35200">MSRITFSQAIKDAMCIRMRQDKNVLLFGEDVGPFGGCFGVSQGMYDEFGEMRVRDTPISEGAIIGCAIGSAATGLRPIAELMFMDFMTVGMDMLVNQAAKLRYMFGGKINLPMVVRVPCGAGFQGAAQHSQCLESWVTHIPGLKVVYPTTAEDAYGLMLTSIDDNNPVIFIEHKGLYTKKGDVDESLAPIPFGVADVKREGKDVTIVATGRMVDEALSASEKLSKESIDAEVIDPRTLFPFDKNTIFNSVRKTNRAVVVTEEAKRGGFGGEISALISEEMFDYLDAPVVRIGNYNVPIPFSPKLESYVLPSSDRIAAAVKKIL</sequence>
<dbReference type="SUPFAM" id="SSF52518">
    <property type="entry name" value="Thiamin diphosphate-binding fold (THDP-binding)"/>
    <property type="match status" value="1"/>
</dbReference>
<dbReference type="InterPro" id="IPR029061">
    <property type="entry name" value="THDP-binding"/>
</dbReference>